<evidence type="ECO:0000256" key="6">
    <source>
        <dbReference type="ARBA" id="ARBA00023157"/>
    </source>
</evidence>
<comment type="domain">
    <text evidence="11">Has a modular structure: an endo-beta-1,4-glucanase catalytic module at the N-terminus, a linker rich in serines and threonines, and a C-terminal carbohydrate-binding module (CBM).</text>
</comment>
<dbReference type="Gene3D" id="2.70.50.70">
    <property type="match status" value="1"/>
</dbReference>
<evidence type="ECO:0000256" key="7">
    <source>
        <dbReference type="ARBA" id="ARBA00023277"/>
    </source>
</evidence>
<evidence type="ECO:0000256" key="9">
    <source>
        <dbReference type="ARBA" id="ARBA00044502"/>
    </source>
</evidence>
<comment type="cofactor">
    <cofactor evidence="1">
        <name>Cu(2+)</name>
        <dbReference type="ChEBI" id="CHEBI:29036"/>
    </cofactor>
</comment>
<dbReference type="GeneID" id="54574802"/>
<feature type="chain" id="PRO_5025375317" description="AA9 family lytic polysaccharide monooxygenase" evidence="12">
    <location>
        <begin position="19"/>
        <end position="331"/>
    </location>
</feature>
<dbReference type="InterPro" id="IPR005103">
    <property type="entry name" value="AA9_LPMO"/>
</dbReference>
<gene>
    <name evidence="14" type="ORF">BU26DRAFT_27760</name>
</gene>
<feature type="domain" description="Auxiliary Activity family 9 catalytic" evidence="13">
    <location>
        <begin position="19"/>
        <end position="240"/>
    </location>
</feature>
<keyword evidence="4 11" id="KW-0136">Cellulose degradation</keyword>
<dbReference type="InterPro" id="IPR049892">
    <property type="entry name" value="AA9"/>
</dbReference>
<keyword evidence="15" id="KW-1185">Reference proteome</keyword>
<evidence type="ECO:0000256" key="5">
    <source>
        <dbReference type="ARBA" id="ARBA00023008"/>
    </source>
</evidence>
<dbReference type="RefSeq" id="XP_033691697.1">
    <property type="nucleotide sequence ID" value="XM_033821472.1"/>
</dbReference>
<protein>
    <recommendedName>
        <fullName evidence="11">AA9 family lytic polysaccharide monooxygenase</fullName>
        <ecNumber evidence="11">1.14.99.56</ecNumber>
    </recommendedName>
    <alternativeName>
        <fullName evidence="11">Endo-beta-1,4-glucanase</fullName>
    </alternativeName>
    <alternativeName>
        <fullName evidence="11">Glycosyl hydrolase 61 family protein</fullName>
    </alternativeName>
</protein>
<comment type="catalytic activity">
    <reaction evidence="10 11">
        <text>[(1-&gt;4)-beta-D-glucosyl]n+m + reduced acceptor + O2 = 4-dehydro-beta-D-glucosyl-[(1-&gt;4)-beta-D-glucosyl]n-1 + [(1-&gt;4)-beta-D-glucosyl]m + acceptor + H2O.</text>
        <dbReference type="EC" id="1.14.99.56"/>
    </reaction>
</comment>
<comment type="similarity">
    <text evidence="9">Belongs to the polysaccharide monooxygenase AA9 family.</text>
</comment>
<sequence length="331" mass="36114">MYGTPILLGSLLAGHTYAHTFIWGVFVNGVDQGLYKGVRTPAYNGAPNGGGYSNSPVKNLTSIDIRCNVMGDIQSPDTIKVKPGDNLTLDWHHDIRSDADDVIASSHHGPALVYISPDPPTENSFVKLWHEGLYESNPFPQPGKWTTTADIAKNHGHMNVRIPKDLKPGFYLIRAEMIAFHEGEVSWLDNPMRGTQFYPDCVQIEVTGDGTVELPEGVTFPGAYNYDDPGIVYDIYCSTDTKRTVTTPCTTTYPIPGPTVWSGAWAETAEVPLGPVTGGTTAPPWSTWIKNSVVTSATFTDKKSVTVVGTLTYQAKWSSTYATPAPATKRW</sequence>
<evidence type="ECO:0000256" key="2">
    <source>
        <dbReference type="ARBA" id="ARBA00004613"/>
    </source>
</evidence>
<dbReference type="EC" id="1.14.99.56" evidence="11"/>
<keyword evidence="12" id="KW-0732">Signal</keyword>
<comment type="subcellular location">
    <subcellularLocation>
        <location evidence="2 11">Secreted</location>
    </subcellularLocation>
</comment>
<evidence type="ECO:0000259" key="13">
    <source>
        <dbReference type="Pfam" id="PF03443"/>
    </source>
</evidence>
<evidence type="ECO:0000256" key="4">
    <source>
        <dbReference type="ARBA" id="ARBA00023001"/>
    </source>
</evidence>
<keyword evidence="7 11" id="KW-0119">Carbohydrate metabolism</keyword>
<proteinExistence type="inferred from homology"/>
<evidence type="ECO:0000256" key="10">
    <source>
        <dbReference type="ARBA" id="ARBA00045077"/>
    </source>
</evidence>
<evidence type="ECO:0000256" key="8">
    <source>
        <dbReference type="ARBA" id="ARBA00023326"/>
    </source>
</evidence>
<dbReference type="Pfam" id="PF03443">
    <property type="entry name" value="AA9"/>
    <property type="match status" value="1"/>
</dbReference>
<keyword evidence="14" id="KW-0560">Oxidoreductase</keyword>
<accession>A0A6A6J5E3</accession>
<comment type="function">
    <text evidence="11">Lytic polysaccharide monooxygenase (LMPO) that depolymerizes crystalline and amorphous polysaccharides via the oxidation of scissile alpha- or beta-(1-4)-glycosidic bonds, yielding C1 and/or C4 oxidation products. Catalysis by LPMOs requires the reduction of the active-site copper from Cu(II) to Cu(I) by a reducing agent and H(2)O(2) or O(2) as a cosubstrate.</text>
</comment>
<keyword evidence="14" id="KW-0503">Monooxygenase</keyword>
<dbReference type="OrthoDB" id="2525337at2759"/>
<evidence type="ECO:0000256" key="1">
    <source>
        <dbReference type="ARBA" id="ARBA00001973"/>
    </source>
</evidence>
<keyword evidence="3 11" id="KW-0964">Secreted</keyword>
<dbReference type="GO" id="GO:0008810">
    <property type="term" value="F:cellulase activity"/>
    <property type="evidence" value="ECO:0007669"/>
    <property type="project" value="UniProtKB-UniRule"/>
</dbReference>
<organism evidence="14 15">
    <name type="scientific">Trematosphaeria pertusa</name>
    <dbReference type="NCBI Taxonomy" id="390896"/>
    <lineage>
        <taxon>Eukaryota</taxon>
        <taxon>Fungi</taxon>
        <taxon>Dikarya</taxon>
        <taxon>Ascomycota</taxon>
        <taxon>Pezizomycotina</taxon>
        <taxon>Dothideomycetes</taxon>
        <taxon>Pleosporomycetidae</taxon>
        <taxon>Pleosporales</taxon>
        <taxon>Massarineae</taxon>
        <taxon>Trematosphaeriaceae</taxon>
        <taxon>Trematosphaeria</taxon>
    </lineage>
</organism>
<dbReference type="PANTHER" id="PTHR33353">
    <property type="entry name" value="PUTATIVE (AFU_ORTHOLOGUE AFUA_1G12560)-RELATED"/>
    <property type="match status" value="1"/>
</dbReference>
<evidence type="ECO:0000256" key="3">
    <source>
        <dbReference type="ARBA" id="ARBA00022525"/>
    </source>
</evidence>
<evidence type="ECO:0000256" key="12">
    <source>
        <dbReference type="SAM" id="SignalP"/>
    </source>
</evidence>
<dbReference type="GO" id="GO:0030245">
    <property type="term" value="P:cellulose catabolic process"/>
    <property type="evidence" value="ECO:0007669"/>
    <property type="project" value="UniProtKB-UniRule"/>
</dbReference>
<evidence type="ECO:0000313" key="15">
    <source>
        <dbReference type="Proteomes" id="UP000800094"/>
    </source>
</evidence>
<feature type="signal peptide" evidence="12">
    <location>
        <begin position="1"/>
        <end position="18"/>
    </location>
</feature>
<dbReference type="GO" id="GO:0004497">
    <property type="term" value="F:monooxygenase activity"/>
    <property type="evidence" value="ECO:0007669"/>
    <property type="project" value="UniProtKB-KW"/>
</dbReference>
<keyword evidence="8 11" id="KW-0624">Polysaccharide degradation</keyword>
<evidence type="ECO:0000313" key="14">
    <source>
        <dbReference type="EMBL" id="KAF2256693.1"/>
    </source>
</evidence>
<dbReference type="AlphaFoldDB" id="A0A6A6J5E3"/>
<dbReference type="GO" id="GO:0030248">
    <property type="term" value="F:cellulose binding"/>
    <property type="evidence" value="ECO:0007669"/>
    <property type="project" value="UniProtKB-UniRule"/>
</dbReference>
<dbReference type="PANTHER" id="PTHR33353:SF17">
    <property type="entry name" value="ENDO-BETA-1,4-GLUCANASE D"/>
    <property type="match status" value="1"/>
</dbReference>
<keyword evidence="5" id="KW-0186">Copper</keyword>
<keyword evidence="6 11" id="KW-1015">Disulfide bond</keyword>
<name>A0A6A6J5E3_9PLEO</name>
<dbReference type="EMBL" id="ML987189">
    <property type="protein sequence ID" value="KAF2256693.1"/>
    <property type="molecule type" value="Genomic_DNA"/>
</dbReference>
<dbReference type="GO" id="GO:0005576">
    <property type="term" value="C:extracellular region"/>
    <property type="evidence" value="ECO:0007669"/>
    <property type="project" value="UniProtKB-SubCell"/>
</dbReference>
<reference evidence="14" key="1">
    <citation type="journal article" date="2020" name="Stud. Mycol.">
        <title>101 Dothideomycetes genomes: a test case for predicting lifestyles and emergence of pathogens.</title>
        <authorList>
            <person name="Haridas S."/>
            <person name="Albert R."/>
            <person name="Binder M."/>
            <person name="Bloem J."/>
            <person name="Labutti K."/>
            <person name="Salamov A."/>
            <person name="Andreopoulos B."/>
            <person name="Baker S."/>
            <person name="Barry K."/>
            <person name="Bills G."/>
            <person name="Bluhm B."/>
            <person name="Cannon C."/>
            <person name="Castanera R."/>
            <person name="Culley D."/>
            <person name="Daum C."/>
            <person name="Ezra D."/>
            <person name="Gonzalez J."/>
            <person name="Henrissat B."/>
            <person name="Kuo A."/>
            <person name="Liang C."/>
            <person name="Lipzen A."/>
            <person name="Lutzoni F."/>
            <person name="Magnuson J."/>
            <person name="Mondo S."/>
            <person name="Nolan M."/>
            <person name="Ohm R."/>
            <person name="Pangilinan J."/>
            <person name="Park H.-J."/>
            <person name="Ramirez L."/>
            <person name="Alfaro M."/>
            <person name="Sun H."/>
            <person name="Tritt A."/>
            <person name="Yoshinaga Y."/>
            <person name="Zwiers L.-H."/>
            <person name="Turgeon B."/>
            <person name="Goodwin S."/>
            <person name="Spatafora J."/>
            <person name="Crous P."/>
            <person name="Grigoriev I."/>
        </authorList>
    </citation>
    <scope>NUCLEOTIDE SEQUENCE</scope>
    <source>
        <strain evidence="14">CBS 122368</strain>
    </source>
</reference>
<evidence type="ECO:0000256" key="11">
    <source>
        <dbReference type="RuleBase" id="RU368122"/>
    </source>
</evidence>
<dbReference type="Proteomes" id="UP000800094">
    <property type="component" value="Unassembled WGS sequence"/>
</dbReference>
<dbReference type="CDD" id="cd21175">
    <property type="entry name" value="LPMO_AA9"/>
    <property type="match status" value="1"/>
</dbReference>